<keyword evidence="5" id="KW-0328">Glycosyltransferase</keyword>
<dbReference type="KEGG" id="pgu:PGUG_02387"/>
<dbReference type="OMA" id="QTPMNIH"/>
<protein>
    <recommendedName>
        <fullName evidence="16">Crh-like protein</fullName>
        <ecNumber evidence="16">3.2.-.-</ecNumber>
    </recommendedName>
</protein>
<feature type="region of interest" description="Disordered" evidence="19">
    <location>
        <begin position="396"/>
        <end position="433"/>
    </location>
</feature>
<evidence type="ECO:0000256" key="15">
    <source>
        <dbReference type="ARBA" id="ARBA00038074"/>
    </source>
</evidence>
<evidence type="ECO:0000256" key="9">
    <source>
        <dbReference type="ARBA" id="ARBA00023136"/>
    </source>
</evidence>
<evidence type="ECO:0000256" key="14">
    <source>
        <dbReference type="ARBA" id="ARBA00023316"/>
    </source>
</evidence>
<dbReference type="eggNOG" id="ENOG502QQ71">
    <property type="taxonomic scope" value="Eukaryota"/>
</dbReference>
<keyword evidence="14" id="KW-0961">Cell wall biogenesis/degradation</keyword>
<dbReference type="RefSeq" id="XP_001484658.2">
    <property type="nucleotide sequence ID" value="XM_001484608.1"/>
</dbReference>
<sequence length="452" mass="47660">MRGQGASCSTTAAAIKRVAAADFYILLMKLVSILAFATSTLAASSCNPLKATGCPGNVALATSIKEDFAESSKYFPIIKSEAQASYGSDGLTLSIKKRFDNPSFKSSFYIMFGKVEVVMQAAEGQGIVSSFYLQSDDLDEIDIEMLGGDDTQFQSNFFSKGNVQTYDRGEFHTVTPNPLENFHTYTIDWSKGSLTWSLDGQVVRTLLPNNPQGYPQTPMYIMGGIWAGGDSSNEPGTIEWAGGPTTYGPTYSMHIKSLIVTDYSTGDKYVYSNQSGSWQSIEAENGKVNGRQNQADADFKALQSGKSVEKEETSSSSRSSSTSSTSSSSSSSSSSTSSSSSSSSSLSSSSSSSESSSTFSSEKSSSSKLSSTISSSSSTKIYPKYVVTSKSIPTVSANESTHNSTSAAHTSTPQTSLAAQTSSSISNSSSSTSNNAAIIGISPLVFLPLLLI</sequence>
<dbReference type="InParanoid" id="A5DGI6"/>
<dbReference type="CDD" id="cd02183">
    <property type="entry name" value="GH16_fungal_CRH1_transglycosylase"/>
    <property type="match status" value="1"/>
</dbReference>
<feature type="region of interest" description="Disordered" evidence="19">
    <location>
        <begin position="301"/>
        <end position="375"/>
    </location>
</feature>
<evidence type="ECO:0000256" key="1">
    <source>
        <dbReference type="ARBA" id="ARBA00000822"/>
    </source>
</evidence>
<dbReference type="OrthoDB" id="4781at2759"/>
<evidence type="ECO:0000256" key="19">
    <source>
        <dbReference type="SAM" id="MobiDB-lite"/>
    </source>
</evidence>
<keyword evidence="7" id="KW-0732">Signal</keyword>
<evidence type="ECO:0000256" key="2">
    <source>
        <dbReference type="ARBA" id="ARBA00004196"/>
    </source>
</evidence>
<name>A5DGI6_PICGU</name>
<feature type="disulfide bond" evidence="18">
    <location>
        <begin position="46"/>
        <end position="54"/>
    </location>
</feature>
<keyword evidence="4" id="KW-0336">GPI-anchor</keyword>
<dbReference type="InterPro" id="IPR013320">
    <property type="entry name" value="ConA-like_dom_sf"/>
</dbReference>
<dbReference type="GO" id="GO:0009277">
    <property type="term" value="C:fungal-type cell wall"/>
    <property type="evidence" value="ECO:0007669"/>
    <property type="project" value="EnsemblFungi"/>
</dbReference>
<organism evidence="21 22">
    <name type="scientific">Meyerozyma guilliermondii (strain ATCC 6260 / CBS 566 / DSM 6381 / JCM 1539 / NBRC 10279 / NRRL Y-324)</name>
    <name type="common">Yeast</name>
    <name type="synonym">Candida guilliermondii</name>
    <dbReference type="NCBI Taxonomy" id="294746"/>
    <lineage>
        <taxon>Eukaryota</taxon>
        <taxon>Fungi</taxon>
        <taxon>Dikarya</taxon>
        <taxon>Ascomycota</taxon>
        <taxon>Saccharomycotina</taxon>
        <taxon>Pichiomycetes</taxon>
        <taxon>Debaryomycetaceae</taxon>
        <taxon>Meyerozyma</taxon>
    </lineage>
</organism>
<dbReference type="GO" id="GO:0000131">
    <property type="term" value="C:incipient cellular bud site"/>
    <property type="evidence" value="ECO:0007669"/>
    <property type="project" value="EnsemblFungi"/>
</dbReference>
<keyword evidence="8 16" id="KW-0378">Hydrolase</keyword>
<comment type="catalytic activity">
    <reaction evidence="1">
        <text>Random endo-hydrolysis of N-acetyl-beta-D-glucosaminide (1-&gt;4)-beta-linkages in chitin and chitodextrins.</text>
        <dbReference type="EC" id="3.2.1.14"/>
    </reaction>
</comment>
<dbReference type="GO" id="GO:0016757">
    <property type="term" value="F:glycosyltransferase activity"/>
    <property type="evidence" value="ECO:0007669"/>
    <property type="project" value="UniProtKB-KW"/>
</dbReference>
<keyword evidence="22" id="KW-1185">Reference proteome</keyword>
<dbReference type="STRING" id="294746.A5DGI6"/>
<comment type="subcellular location">
    <subcellularLocation>
        <location evidence="2">Cell envelope</location>
    </subcellularLocation>
    <subcellularLocation>
        <location evidence="3">Membrane</location>
        <topology evidence="3">Lipid-anchor</topology>
        <topology evidence="3">GPI-anchor</topology>
    </subcellularLocation>
</comment>
<dbReference type="GO" id="GO:0031505">
    <property type="term" value="P:fungal-type cell wall organization"/>
    <property type="evidence" value="ECO:0007669"/>
    <property type="project" value="EnsemblFungi"/>
</dbReference>
<dbReference type="PANTHER" id="PTHR10963:SF68">
    <property type="entry name" value="GLYCOSIDASE CRH1-RELATED"/>
    <property type="match status" value="1"/>
</dbReference>
<dbReference type="AlphaFoldDB" id="A5DGI6"/>
<evidence type="ECO:0000256" key="17">
    <source>
        <dbReference type="PIRSR" id="PIRSR037299-1"/>
    </source>
</evidence>
<keyword evidence="10 18" id="KW-1015">Disulfide bond</keyword>
<accession>A5DGI6</accession>
<dbReference type="GO" id="GO:0098552">
    <property type="term" value="C:side of membrane"/>
    <property type="evidence" value="ECO:0007669"/>
    <property type="project" value="UniProtKB-KW"/>
</dbReference>
<evidence type="ECO:0000256" key="18">
    <source>
        <dbReference type="PIRSR" id="PIRSR037299-2"/>
    </source>
</evidence>
<keyword evidence="9 16" id="KW-0472">Membrane</keyword>
<evidence type="ECO:0000256" key="7">
    <source>
        <dbReference type="ARBA" id="ARBA00022729"/>
    </source>
</evidence>
<comment type="similarity">
    <text evidence="15">Belongs to the glycosyl hydrolase 16 family. CRH1 subfamily.</text>
</comment>
<evidence type="ECO:0000256" key="5">
    <source>
        <dbReference type="ARBA" id="ARBA00022676"/>
    </source>
</evidence>
<dbReference type="InterPro" id="IPR017168">
    <property type="entry name" value="CHR-like"/>
</dbReference>
<dbReference type="EC" id="3.2.-.-" evidence="16"/>
<evidence type="ECO:0000256" key="10">
    <source>
        <dbReference type="ARBA" id="ARBA00023157"/>
    </source>
</evidence>
<dbReference type="InterPro" id="IPR000757">
    <property type="entry name" value="Beta-glucanase-like"/>
</dbReference>
<dbReference type="Proteomes" id="UP000001997">
    <property type="component" value="Unassembled WGS sequence"/>
</dbReference>
<evidence type="ECO:0000256" key="4">
    <source>
        <dbReference type="ARBA" id="ARBA00022622"/>
    </source>
</evidence>
<reference evidence="21 22" key="1">
    <citation type="journal article" date="2009" name="Nature">
        <title>Evolution of pathogenicity and sexual reproduction in eight Candida genomes.</title>
        <authorList>
            <person name="Butler G."/>
            <person name="Rasmussen M.D."/>
            <person name="Lin M.F."/>
            <person name="Santos M.A."/>
            <person name="Sakthikumar S."/>
            <person name="Munro C.A."/>
            <person name="Rheinbay E."/>
            <person name="Grabherr M."/>
            <person name="Forche A."/>
            <person name="Reedy J.L."/>
            <person name="Agrafioti I."/>
            <person name="Arnaud M.B."/>
            <person name="Bates S."/>
            <person name="Brown A.J."/>
            <person name="Brunke S."/>
            <person name="Costanzo M.C."/>
            <person name="Fitzpatrick D.A."/>
            <person name="de Groot P.W."/>
            <person name="Harris D."/>
            <person name="Hoyer L.L."/>
            <person name="Hube B."/>
            <person name="Klis F.M."/>
            <person name="Kodira C."/>
            <person name="Lennard N."/>
            <person name="Logue M.E."/>
            <person name="Martin R."/>
            <person name="Neiman A.M."/>
            <person name="Nikolaou E."/>
            <person name="Quail M.A."/>
            <person name="Quinn J."/>
            <person name="Santos M.C."/>
            <person name="Schmitzberger F.F."/>
            <person name="Sherlock G."/>
            <person name="Shah P."/>
            <person name="Silverstein K.A."/>
            <person name="Skrzypek M.S."/>
            <person name="Soll D."/>
            <person name="Staggs R."/>
            <person name="Stansfield I."/>
            <person name="Stumpf M.P."/>
            <person name="Sudbery P.E."/>
            <person name="Srikantha T."/>
            <person name="Zeng Q."/>
            <person name="Berman J."/>
            <person name="Berriman M."/>
            <person name="Heitman J."/>
            <person name="Gow N.A."/>
            <person name="Lorenz M.C."/>
            <person name="Birren B.W."/>
            <person name="Kellis M."/>
            <person name="Cuomo C.A."/>
        </authorList>
    </citation>
    <scope>NUCLEOTIDE SEQUENCE [LARGE SCALE GENOMIC DNA]</scope>
    <source>
        <strain evidence="22">ATCC 6260 / CBS 566 / DSM 6381 / JCM 1539 / NBRC 10279 / NRRL Y-324</strain>
    </source>
</reference>
<proteinExistence type="inferred from homology"/>
<feature type="active site" description="Proton donor" evidence="17">
    <location>
        <position position="144"/>
    </location>
</feature>
<keyword evidence="13" id="KW-0326">Glycosidase</keyword>
<dbReference type="InterPro" id="IPR050546">
    <property type="entry name" value="Glycosyl_Hydrlase_16"/>
</dbReference>
<dbReference type="SUPFAM" id="SSF49899">
    <property type="entry name" value="Concanavalin A-like lectins/glucanases"/>
    <property type="match status" value="1"/>
</dbReference>
<keyword evidence="12" id="KW-0449">Lipoprotein</keyword>
<dbReference type="HOGENOM" id="CLU_027506_2_0_1"/>
<dbReference type="GO" id="GO:0005975">
    <property type="term" value="P:carbohydrate metabolic process"/>
    <property type="evidence" value="ECO:0007669"/>
    <property type="project" value="InterPro"/>
</dbReference>
<feature type="compositionally biased region" description="Low complexity" evidence="19">
    <location>
        <begin position="400"/>
        <end position="433"/>
    </location>
</feature>
<evidence type="ECO:0000313" key="21">
    <source>
        <dbReference type="EMBL" id="EDK38289.2"/>
    </source>
</evidence>
<evidence type="ECO:0000256" key="3">
    <source>
        <dbReference type="ARBA" id="ARBA00004589"/>
    </source>
</evidence>
<feature type="compositionally biased region" description="Low complexity" evidence="19">
    <location>
        <begin position="314"/>
        <end position="375"/>
    </location>
</feature>
<dbReference type="GO" id="GO:0006030">
    <property type="term" value="P:chitin metabolic process"/>
    <property type="evidence" value="ECO:0007669"/>
    <property type="project" value="EnsemblFungi"/>
</dbReference>
<evidence type="ECO:0000256" key="13">
    <source>
        <dbReference type="ARBA" id="ARBA00023295"/>
    </source>
</evidence>
<evidence type="ECO:0000256" key="16">
    <source>
        <dbReference type="PIRNR" id="PIRNR037299"/>
    </source>
</evidence>
<dbReference type="GO" id="GO:0008843">
    <property type="term" value="F:endochitinase activity"/>
    <property type="evidence" value="ECO:0007669"/>
    <property type="project" value="UniProtKB-EC"/>
</dbReference>
<feature type="active site" description="Nucleophile" evidence="17">
    <location>
        <position position="140"/>
    </location>
</feature>
<dbReference type="Gene3D" id="2.60.120.200">
    <property type="match status" value="1"/>
</dbReference>
<gene>
    <name evidence="21" type="ORF">PGUG_02387</name>
</gene>
<dbReference type="PIRSF" id="PIRSF037299">
    <property type="entry name" value="Glycosidase_CRH1_prd"/>
    <property type="match status" value="1"/>
</dbReference>
<dbReference type="Pfam" id="PF00722">
    <property type="entry name" value="Glyco_hydro_16"/>
    <property type="match status" value="1"/>
</dbReference>
<evidence type="ECO:0000259" key="20">
    <source>
        <dbReference type="PROSITE" id="PS51762"/>
    </source>
</evidence>
<feature type="domain" description="GH16" evidence="20">
    <location>
        <begin position="40"/>
        <end position="249"/>
    </location>
</feature>
<evidence type="ECO:0000256" key="6">
    <source>
        <dbReference type="ARBA" id="ARBA00022679"/>
    </source>
</evidence>
<evidence type="ECO:0000256" key="11">
    <source>
        <dbReference type="ARBA" id="ARBA00023180"/>
    </source>
</evidence>
<dbReference type="PANTHER" id="PTHR10963">
    <property type="entry name" value="GLYCOSYL HYDROLASE-RELATED"/>
    <property type="match status" value="1"/>
</dbReference>
<dbReference type="GeneID" id="5126781"/>
<evidence type="ECO:0000313" key="22">
    <source>
        <dbReference type="Proteomes" id="UP000001997"/>
    </source>
</evidence>
<dbReference type="EMBL" id="CH408157">
    <property type="protein sequence ID" value="EDK38289.2"/>
    <property type="molecule type" value="Genomic_DNA"/>
</dbReference>
<keyword evidence="6" id="KW-0808">Transferase</keyword>
<evidence type="ECO:0000256" key="8">
    <source>
        <dbReference type="ARBA" id="ARBA00022801"/>
    </source>
</evidence>
<keyword evidence="11" id="KW-0325">Glycoprotein</keyword>
<dbReference type="FunCoup" id="A5DGI6">
    <property type="interactions" value="37"/>
</dbReference>
<dbReference type="VEuPathDB" id="FungiDB:PGUG_02387"/>
<dbReference type="PROSITE" id="PS51762">
    <property type="entry name" value="GH16_2"/>
    <property type="match status" value="1"/>
</dbReference>
<evidence type="ECO:0000256" key="12">
    <source>
        <dbReference type="ARBA" id="ARBA00023288"/>
    </source>
</evidence>